<comment type="caution">
    <text evidence="1">The sequence shown here is derived from an EMBL/GenBank/DDBJ whole genome shotgun (WGS) entry which is preliminary data.</text>
</comment>
<dbReference type="SUPFAM" id="SSF52540">
    <property type="entry name" value="P-loop containing nucleoside triphosphate hydrolases"/>
    <property type="match status" value="1"/>
</dbReference>
<name>A0A842JG28_9ACTN</name>
<dbReference type="PANTHER" id="PTHR37816:SF3">
    <property type="entry name" value="MODULATES DNA TOPOLOGY"/>
    <property type="match status" value="1"/>
</dbReference>
<dbReference type="PANTHER" id="PTHR37816">
    <property type="entry name" value="YALI0E33011P"/>
    <property type="match status" value="1"/>
</dbReference>
<keyword evidence="2" id="KW-1185">Reference proteome</keyword>
<dbReference type="InterPro" id="IPR027417">
    <property type="entry name" value="P-loop_NTPase"/>
</dbReference>
<evidence type="ECO:0000313" key="2">
    <source>
        <dbReference type="Proteomes" id="UP000587396"/>
    </source>
</evidence>
<dbReference type="EMBL" id="JACMSE010000012">
    <property type="protein sequence ID" value="MBC2890384.1"/>
    <property type="molecule type" value="Genomic_DNA"/>
</dbReference>
<dbReference type="Gene3D" id="3.40.50.300">
    <property type="entry name" value="P-loop containing nucleotide triphosphate hydrolases"/>
    <property type="match status" value="1"/>
</dbReference>
<proteinExistence type="predicted"/>
<dbReference type="Proteomes" id="UP000587396">
    <property type="component" value="Unassembled WGS sequence"/>
</dbReference>
<sequence>MKIAVIGYSGAGKSTLARQLGEAFGAPVLHLDAVGWSAGWRLRDVDEARSIVAAFLGAHDGWVVEGNWRKLDRGRRYAEADVVVMLDFPRARCLWRAWRRHRSNQGAEREDMAAGCPEKFDLAFVRWILHDGRTRSERDRYERVAADFPDKMVVLKNPRDVAAFLESMREHARAEAEA</sequence>
<dbReference type="RefSeq" id="WP_185906095.1">
    <property type="nucleotide sequence ID" value="NZ_JACMSE010000012.1"/>
</dbReference>
<accession>A0A842JG28</accession>
<reference evidence="1 2" key="1">
    <citation type="submission" date="2020-08" db="EMBL/GenBank/DDBJ databases">
        <authorList>
            <person name="Liu C."/>
            <person name="Sun Q."/>
        </authorList>
    </citation>
    <scope>NUCLEOTIDE SEQUENCE [LARGE SCALE GENOMIC DNA]</scope>
    <source>
        <strain evidence="1 2">N22</strain>
    </source>
</reference>
<evidence type="ECO:0000313" key="1">
    <source>
        <dbReference type="EMBL" id="MBC2890384.1"/>
    </source>
</evidence>
<protein>
    <submittedName>
        <fullName evidence="1">DNA topology modulation protein FlaR</fullName>
    </submittedName>
</protein>
<dbReference type="AlphaFoldDB" id="A0A842JG28"/>
<gene>
    <name evidence="1" type="ORF">H7313_13685</name>
</gene>
<organism evidence="1 2">
    <name type="scientific">Gordonibacter massiliensis</name>
    <name type="common">ex Traore et al. 2017</name>
    <dbReference type="NCBI Taxonomy" id="1841863"/>
    <lineage>
        <taxon>Bacteria</taxon>
        <taxon>Bacillati</taxon>
        <taxon>Actinomycetota</taxon>
        <taxon>Coriobacteriia</taxon>
        <taxon>Eggerthellales</taxon>
        <taxon>Eggerthellaceae</taxon>
        <taxon>Gordonibacter</taxon>
    </lineage>
</organism>
<dbReference type="InterPro" id="IPR052922">
    <property type="entry name" value="Cytidylate_Kinase-2"/>
</dbReference>